<reference evidence="1" key="1">
    <citation type="submission" date="2023-07" db="EMBL/GenBank/DDBJ databases">
        <title>Genomic Encyclopedia of Type Strains, Phase IV (KMG-IV): sequencing the most valuable type-strain genomes for metagenomic binning, comparative biology and taxonomic classification.</title>
        <authorList>
            <person name="Goeker M."/>
        </authorList>
    </citation>
    <scope>NUCLEOTIDE SEQUENCE</scope>
    <source>
        <strain evidence="1">DSM 19659</strain>
    </source>
</reference>
<gene>
    <name evidence="1" type="ORF">J2S20_002375</name>
</gene>
<proteinExistence type="predicted"/>
<accession>A0AAE4AL46</accession>
<organism evidence="1 2">
    <name type="scientific">Moryella indoligenes</name>
    <dbReference type="NCBI Taxonomy" id="371674"/>
    <lineage>
        <taxon>Bacteria</taxon>
        <taxon>Bacillati</taxon>
        <taxon>Bacillota</taxon>
        <taxon>Clostridia</taxon>
        <taxon>Lachnospirales</taxon>
        <taxon>Lachnospiraceae</taxon>
        <taxon>Moryella</taxon>
    </lineage>
</organism>
<dbReference type="EMBL" id="JAUSTO010000029">
    <property type="protein sequence ID" value="MDQ0153653.1"/>
    <property type="molecule type" value="Genomic_DNA"/>
</dbReference>
<dbReference type="Proteomes" id="UP001241537">
    <property type="component" value="Unassembled WGS sequence"/>
</dbReference>
<dbReference type="AlphaFoldDB" id="A0AAE4AL46"/>
<evidence type="ECO:0000313" key="1">
    <source>
        <dbReference type="EMBL" id="MDQ0153653.1"/>
    </source>
</evidence>
<name>A0AAE4AL46_9FIRM</name>
<protein>
    <submittedName>
        <fullName evidence="1">Uncharacterized protein</fullName>
    </submittedName>
</protein>
<sequence length="123" mass="14094">MSKYKTGDRFVIELEKEVDPGMFKVKGFNALVFDESGLDRLAKVDGSKVEILDKVEKRYLSAVIKPWRDRVIRIAKTSSNIGKKERLSITINGDDIYLPEFDPNTMYQGMELDRGYTLEELGL</sequence>
<comment type="caution">
    <text evidence="1">The sequence shown here is derived from an EMBL/GenBank/DDBJ whole genome shotgun (WGS) entry which is preliminary data.</text>
</comment>
<keyword evidence="2" id="KW-1185">Reference proteome</keyword>
<evidence type="ECO:0000313" key="2">
    <source>
        <dbReference type="Proteomes" id="UP001241537"/>
    </source>
</evidence>
<dbReference type="RefSeq" id="WP_307255531.1">
    <property type="nucleotide sequence ID" value="NZ_JAUSTO010000029.1"/>
</dbReference>